<keyword evidence="2" id="KW-0802">TPR repeat</keyword>
<dbReference type="Proteomes" id="UP000031623">
    <property type="component" value="Chromosome"/>
</dbReference>
<dbReference type="SMART" id="SM00028">
    <property type="entry name" value="TPR"/>
    <property type="match status" value="2"/>
</dbReference>
<dbReference type="Pfam" id="PF14559">
    <property type="entry name" value="TPR_19"/>
    <property type="match status" value="1"/>
</dbReference>
<proteinExistence type="predicted"/>
<name>A0A090BVQ4_9GAMM</name>
<dbReference type="PANTHER" id="PTHR44943:SF8">
    <property type="entry name" value="TPR REPEAT-CONTAINING PROTEIN MJ0263"/>
    <property type="match status" value="1"/>
</dbReference>
<dbReference type="InterPro" id="IPR011990">
    <property type="entry name" value="TPR-like_helical_dom_sf"/>
</dbReference>
<dbReference type="AlphaFoldDB" id="A0A090BVQ4"/>
<dbReference type="InterPro" id="IPR051685">
    <property type="entry name" value="Ycf3/AcsC/BcsC/TPR_MFPF"/>
</dbReference>
<dbReference type="SUPFAM" id="SSF48452">
    <property type="entry name" value="TPR-like"/>
    <property type="match status" value="1"/>
</dbReference>
<dbReference type="PANTHER" id="PTHR44943">
    <property type="entry name" value="CELLULOSE SYNTHASE OPERON PROTEIN C"/>
    <property type="match status" value="1"/>
</dbReference>
<evidence type="ECO:0000313" key="4">
    <source>
        <dbReference type="Proteomes" id="UP000031623"/>
    </source>
</evidence>
<keyword evidence="4" id="KW-1185">Reference proteome</keyword>
<dbReference type="OrthoDB" id="8421013at2"/>
<reference evidence="3 4" key="1">
    <citation type="journal article" date="2014" name="ISME J.">
        <title>Ecophysiology of Thioploca ingrica as revealed by the complete genome sequence supplemented with proteomic evidence.</title>
        <authorList>
            <person name="Kojima H."/>
            <person name="Ogura Y."/>
            <person name="Yamamoto N."/>
            <person name="Togashi T."/>
            <person name="Mori H."/>
            <person name="Watanabe T."/>
            <person name="Nemoto F."/>
            <person name="Kurokawa K."/>
            <person name="Hayashi T."/>
            <person name="Fukui M."/>
        </authorList>
    </citation>
    <scope>NUCLEOTIDE SEQUENCE [LARGE SCALE GENOMIC DNA]</scope>
</reference>
<dbReference type="Gene3D" id="1.25.40.10">
    <property type="entry name" value="Tetratricopeptide repeat domain"/>
    <property type="match status" value="1"/>
</dbReference>
<dbReference type="EMBL" id="AP014633">
    <property type="protein sequence ID" value="BAP57261.1"/>
    <property type="molecule type" value="Genomic_DNA"/>
</dbReference>
<dbReference type="KEGG" id="tig:THII_2964"/>
<keyword evidence="1" id="KW-0677">Repeat</keyword>
<sequence>MNKLINNFEALLRQGQDNALLRFGLGNAYFKQKDFAQAAQHFAKAIEFEPQYSAAWKNYGKALTENQQIQEAIQVYTQGIAVAESKGDKQAAKEMMVFLKRLQKMVNS</sequence>
<dbReference type="InterPro" id="IPR019734">
    <property type="entry name" value="TPR_rpt"/>
</dbReference>
<dbReference type="HOGENOM" id="CLU_146069_2_0_6"/>
<organism evidence="3 4">
    <name type="scientific">Thioploca ingrica</name>
    <dbReference type="NCBI Taxonomy" id="40754"/>
    <lineage>
        <taxon>Bacteria</taxon>
        <taxon>Pseudomonadati</taxon>
        <taxon>Pseudomonadota</taxon>
        <taxon>Gammaproteobacteria</taxon>
        <taxon>Thiotrichales</taxon>
        <taxon>Thiotrichaceae</taxon>
        <taxon>Thioploca</taxon>
    </lineage>
</organism>
<protein>
    <submittedName>
        <fullName evidence="3">TPR repeat-containing protein</fullName>
    </submittedName>
</protein>
<accession>A0A090BVQ4</accession>
<gene>
    <name evidence="3" type="ORF">THII_2964</name>
</gene>
<evidence type="ECO:0000256" key="1">
    <source>
        <dbReference type="ARBA" id="ARBA00022737"/>
    </source>
</evidence>
<evidence type="ECO:0000313" key="3">
    <source>
        <dbReference type="EMBL" id="BAP57261.1"/>
    </source>
</evidence>
<evidence type="ECO:0000256" key="2">
    <source>
        <dbReference type="ARBA" id="ARBA00022803"/>
    </source>
</evidence>